<accession>A0A2I1M537</accession>
<gene>
    <name evidence="1" type="ORF">CYJ34_08030</name>
</gene>
<dbReference type="RefSeq" id="WP_101540762.1">
    <property type="nucleotide sequence ID" value="NZ_PKGS01000007.1"/>
</dbReference>
<evidence type="ECO:0000313" key="2">
    <source>
        <dbReference type="Proteomes" id="UP000234335"/>
    </source>
</evidence>
<evidence type="ECO:0008006" key="3">
    <source>
        <dbReference type="Google" id="ProtNLM"/>
    </source>
</evidence>
<dbReference type="EMBL" id="PKGS01000007">
    <property type="protein sequence ID" value="PKZ15229.1"/>
    <property type="molecule type" value="Genomic_DNA"/>
</dbReference>
<dbReference type="Pfam" id="PF09338">
    <property type="entry name" value="Gly_reductase"/>
    <property type="match status" value="1"/>
</dbReference>
<reference evidence="1 2" key="1">
    <citation type="submission" date="2017-12" db="EMBL/GenBank/DDBJ databases">
        <title>Phylogenetic diversity of female urinary microbiome.</title>
        <authorList>
            <person name="Thomas-White K."/>
            <person name="Wolfe A.J."/>
        </authorList>
    </citation>
    <scope>NUCLEOTIDE SEQUENCE [LARGE SCALE GENOMIC DNA]</scope>
    <source>
        <strain evidence="1 2">UMB0119</strain>
    </source>
</reference>
<dbReference type="AlphaFoldDB" id="A0A2I1M537"/>
<dbReference type="GO" id="GO:0050485">
    <property type="term" value="F:oxidoreductase activity, acting on X-H and Y-H to form an X-Y bond, with a disulfide as acceptor"/>
    <property type="evidence" value="ECO:0007669"/>
    <property type="project" value="InterPro"/>
</dbReference>
<sequence length="413" mass="45973">MSAPSIKMTSLYHYNDPLVNIANSINAFELSAVIVKGVSDKIKRKLYTSEKTAQMCQQLGIDCAIVAMDSWGNHHIDFTTVMHELENRNIPCSGITFMGNMAPLVIKYDNVDSIVDFVKNKSGLESTIVGENDLSTADVKKAFALLSKKLKSRNYKLNNNLTKIKSLEKLIRYSKDISEIKLGNKNQIIADNLILNIEELLDISYNEDIVSKVNIKIINPDQKNIFTHTKLDFFPIAAKKSGILGTGETIELNGICTMLTAFEENTGYEPCNMGSSEGILKQKVVFDKIGTPKNTDYIINIEVIIKEGRAMKADGIIEAYKISDKISQKIRNLLKNIDTSRLNAKTFYNLKKDSALKLAIIKVVSGYGCMYDTFLKATEPCGIIGATNIRQMDNMPFLLTANEVMDGAIKPLQ</sequence>
<dbReference type="Proteomes" id="UP000234335">
    <property type="component" value="Unassembled WGS sequence"/>
</dbReference>
<protein>
    <recommendedName>
        <fullName evidence="3">D-proline reductase proprotein prdA</fullName>
    </recommendedName>
</protein>
<evidence type="ECO:0000313" key="1">
    <source>
        <dbReference type="EMBL" id="PKZ15229.1"/>
    </source>
</evidence>
<proteinExistence type="predicted"/>
<comment type="caution">
    <text evidence="1">The sequence shown here is derived from an EMBL/GenBank/DDBJ whole genome shotgun (WGS) entry which is preliminary data.</text>
</comment>
<organism evidence="1 2">
    <name type="scientific">Anaerococcus octavius</name>
    <dbReference type="NCBI Taxonomy" id="54007"/>
    <lineage>
        <taxon>Bacteria</taxon>
        <taxon>Bacillati</taxon>
        <taxon>Bacillota</taxon>
        <taxon>Tissierellia</taxon>
        <taxon>Tissierellales</taxon>
        <taxon>Peptoniphilaceae</taxon>
        <taxon>Anaerococcus</taxon>
    </lineage>
</organism>
<dbReference type="InterPro" id="IPR015417">
    <property type="entry name" value="Gly_reductase_pB_sua/b"/>
</dbReference>
<keyword evidence="2" id="KW-1185">Reference proteome</keyword>
<name>A0A2I1M537_9FIRM</name>